<name>A0ABD1I0F4_SALDI</name>
<dbReference type="SUPFAM" id="SSF52047">
    <property type="entry name" value="RNI-like"/>
    <property type="match status" value="1"/>
</dbReference>
<dbReference type="EMBL" id="JBEAFC010000003">
    <property type="protein sequence ID" value="KAL1562204.1"/>
    <property type="molecule type" value="Genomic_DNA"/>
</dbReference>
<reference evidence="1 2" key="1">
    <citation type="submission" date="2024-06" db="EMBL/GenBank/DDBJ databases">
        <title>A chromosome level genome sequence of Diviner's sage (Salvia divinorum).</title>
        <authorList>
            <person name="Ford S.A."/>
            <person name="Ro D.-K."/>
            <person name="Ness R.W."/>
            <person name="Phillips M.A."/>
        </authorList>
    </citation>
    <scope>NUCLEOTIDE SEQUENCE [LARGE SCALE GENOMIC DNA]</scope>
    <source>
        <strain evidence="1">SAF-2024a</strain>
        <tissue evidence="1">Leaf</tissue>
    </source>
</reference>
<sequence length="171" mass="18996">MESGELHLHVLSNTTTARAGFDGSEVYRVRPCLYSCPSLKVLTLQSCNFEVYGNVQWDKLESLKINRIGATADVISQIWSDASVVSELKICTLNLETLEIKGFPYKKYSLTDVSSLTRAVLGSLPLCHIWLTRLSSPLSQILPSIQHVENVALSDCCTKNVKSLELTCWSD</sequence>
<comment type="caution">
    <text evidence="1">The sequence shown here is derived from an EMBL/GenBank/DDBJ whole genome shotgun (WGS) entry which is preliminary data.</text>
</comment>
<evidence type="ECO:0000313" key="1">
    <source>
        <dbReference type="EMBL" id="KAL1562204.1"/>
    </source>
</evidence>
<evidence type="ECO:0000313" key="2">
    <source>
        <dbReference type="Proteomes" id="UP001567538"/>
    </source>
</evidence>
<dbReference type="Proteomes" id="UP001567538">
    <property type="component" value="Unassembled WGS sequence"/>
</dbReference>
<accession>A0ABD1I0F4</accession>
<dbReference type="InterPro" id="IPR032675">
    <property type="entry name" value="LRR_dom_sf"/>
</dbReference>
<protein>
    <submittedName>
        <fullName evidence="1">F-box protein</fullName>
    </submittedName>
</protein>
<dbReference type="Gene3D" id="3.80.10.10">
    <property type="entry name" value="Ribonuclease Inhibitor"/>
    <property type="match status" value="1"/>
</dbReference>
<keyword evidence="2" id="KW-1185">Reference proteome</keyword>
<proteinExistence type="predicted"/>
<dbReference type="AlphaFoldDB" id="A0ABD1I0F4"/>
<organism evidence="1 2">
    <name type="scientific">Salvia divinorum</name>
    <name type="common">Maria pastora</name>
    <name type="synonym">Diviner's sage</name>
    <dbReference type="NCBI Taxonomy" id="28513"/>
    <lineage>
        <taxon>Eukaryota</taxon>
        <taxon>Viridiplantae</taxon>
        <taxon>Streptophyta</taxon>
        <taxon>Embryophyta</taxon>
        <taxon>Tracheophyta</taxon>
        <taxon>Spermatophyta</taxon>
        <taxon>Magnoliopsida</taxon>
        <taxon>eudicotyledons</taxon>
        <taxon>Gunneridae</taxon>
        <taxon>Pentapetalae</taxon>
        <taxon>asterids</taxon>
        <taxon>lamiids</taxon>
        <taxon>Lamiales</taxon>
        <taxon>Lamiaceae</taxon>
        <taxon>Nepetoideae</taxon>
        <taxon>Mentheae</taxon>
        <taxon>Salviinae</taxon>
        <taxon>Salvia</taxon>
        <taxon>Salvia subgen. Calosphace</taxon>
    </lineage>
</organism>
<gene>
    <name evidence="1" type="ORF">AAHA92_04805</name>
</gene>